<dbReference type="FunFam" id="1.10.3210.10:FF:000018">
    <property type="entry name" value="Two-component system response regulator"/>
    <property type="match status" value="1"/>
</dbReference>
<dbReference type="Gene3D" id="6.10.250.690">
    <property type="match status" value="1"/>
</dbReference>
<comment type="caution">
    <text evidence="6">The sequence shown here is derived from an EMBL/GenBank/DDBJ whole genome shotgun (WGS) entry which is preliminary data.</text>
</comment>
<dbReference type="RefSeq" id="WP_182809163.1">
    <property type="nucleotide sequence ID" value="NZ_JACJFM010000014.1"/>
</dbReference>
<dbReference type="Pfam" id="PF13487">
    <property type="entry name" value="HD_5"/>
    <property type="match status" value="1"/>
</dbReference>
<organism evidence="6 7">
    <name type="scientific">Oceanospirillum sediminis</name>
    <dbReference type="NCBI Taxonomy" id="2760088"/>
    <lineage>
        <taxon>Bacteria</taxon>
        <taxon>Pseudomonadati</taxon>
        <taxon>Pseudomonadota</taxon>
        <taxon>Gammaproteobacteria</taxon>
        <taxon>Oceanospirillales</taxon>
        <taxon>Oceanospirillaceae</taxon>
        <taxon>Oceanospirillum</taxon>
    </lineage>
</organism>
<dbReference type="SMART" id="SM00448">
    <property type="entry name" value="REC"/>
    <property type="match status" value="1"/>
</dbReference>
<evidence type="ECO:0000256" key="1">
    <source>
        <dbReference type="ARBA" id="ARBA00022801"/>
    </source>
</evidence>
<evidence type="ECO:0000313" key="7">
    <source>
        <dbReference type="Proteomes" id="UP000565262"/>
    </source>
</evidence>
<dbReference type="GO" id="GO:0000160">
    <property type="term" value="P:phosphorelay signal transduction system"/>
    <property type="evidence" value="ECO:0007669"/>
    <property type="project" value="InterPro"/>
</dbReference>
<keyword evidence="2" id="KW-0597">Phosphoprotein</keyword>
<feature type="domain" description="HD-GYP" evidence="5">
    <location>
        <begin position="154"/>
        <end position="351"/>
    </location>
</feature>
<dbReference type="SMART" id="SM00471">
    <property type="entry name" value="HDc"/>
    <property type="match status" value="1"/>
</dbReference>
<evidence type="ECO:0000259" key="4">
    <source>
        <dbReference type="PROSITE" id="PS50110"/>
    </source>
</evidence>
<keyword evidence="1" id="KW-0378">Hydrolase</keyword>
<dbReference type="CDD" id="cd00077">
    <property type="entry name" value="HDc"/>
    <property type="match status" value="1"/>
</dbReference>
<dbReference type="PANTHER" id="PTHR45228">
    <property type="entry name" value="CYCLIC DI-GMP PHOSPHODIESTERASE TM_0186-RELATED"/>
    <property type="match status" value="1"/>
</dbReference>
<evidence type="ECO:0000313" key="6">
    <source>
        <dbReference type="EMBL" id="MBB1487386.1"/>
    </source>
</evidence>
<feature type="domain" description="Response regulatory" evidence="4">
    <location>
        <begin position="11"/>
        <end position="127"/>
    </location>
</feature>
<dbReference type="InterPro" id="IPR001789">
    <property type="entry name" value="Sig_transdc_resp-reg_receiver"/>
</dbReference>
<dbReference type="InterPro" id="IPR011006">
    <property type="entry name" value="CheY-like_superfamily"/>
</dbReference>
<dbReference type="Pfam" id="PF00072">
    <property type="entry name" value="Response_reg"/>
    <property type="match status" value="1"/>
</dbReference>
<dbReference type="GO" id="GO:0009214">
    <property type="term" value="P:cyclic nucleotide catabolic process"/>
    <property type="evidence" value="ECO:0007669"/>
    <property type="project" value="UniProtKB-ARBA"/>
</dbReference>
<dbReference type="PROSITE" id="PS51832">
    <property type="entry name" value="HD_GYP"/>
    <property type="match status" value="1"/>
</dbReference>
<dbReference type="SUPFAM" id="SSF109604">
    <property type="entry name" value="HD-domain/PDEase-like"/>
    <property type="match status" value="1"/>
</dbReference>
<feature type="modified residue" description="4-aspartylphosphate" evidence="2">
    <location>
        <position position="61"/>
    </location>
</feature>
<dbReference type="EMBL" id="JACJFM010000014">
    <property type="protein sequence ID" value="MBB1487386.1"/>
    <property type="molecule type" value="Genomic_DNA"/>
</dbReference>
<dbReference type="Proteomes" id="UP000565262">
    <property type="component" value="Unassembled WGS sequence"/>
</dbReference>
<proteinExistence type="predicted"/>
<name>A0A839ITB7_9GAMM</name>
<feature type="coiled-coil region" evidence="3">
    <location>
        <begin position="129"/>
        <end position="160"/>
    </location>
</feature>
<dbReference type="Gene3D" id="1.10.3210.10">
    <property type="entry name" value="Hypothetical protein af1432"/>
    <property type="match status" value="1"/>
</dbReference>
<reference evidence="6 7" key="1">
    <citation type="submission" date="2020-08" db="EMBL/GenBank/DDBJ databases">
        <title>Oceanospirillum sp. nov. isolated from marine sediment.</title>
        <authorList>
            <person name="Ji X."/>
        </authorList>
    </citation>
    <scope>NUCLEOTIDE SEQUENCE [LARGE SCALE GENOMIC DNA]</scope>
    <source>
        <strain evidence="6 7">D5</strain>
    </source>
</reference>
<dbReference type="InterPro" id="IPR037522">
    <property type="entry name" value="HD_GYP_dom"/>
</dbReference>
<dbReference type="SUPFAM" id="SSF52172">
    <property type="entry name" value="CheY-like"/>
    <property type="match status" value="1"/>
</dbReference>
<protein>
    <submittedName>
        <fullName evidence="6">Response regulator</fullName>
    </submittedName>
</protein>
<gene>
    <name evidence="6" type="ORF">H4O21_12290</name>
</gene>
<keyword evidence="3" id="KW-0175">Coiled coil</keyword>
<sequence>MIFDEALRKSSLLIVDDEEMNVRLVQASLNKAGCKNTQGMNRPAEVIPWCKNNKVDLILLDLNMPGLHGLDLMRQMQSELADPPQVVVLTAMTSADDKLEALELGALDYLTKPFDVSELLLRVRNGLRLVALTAELKEERDNLHQEVKRQTQELEETQNEVLYRLGRAAEYRDNETGAHVKRMSESCGVLAKLATGDDVFASNVQKASQMHDVGKIGIPDGVLLKQGKLNDREWEIMRSHSRIGYEILSDTETPMMKMAAQIALTHHERWDGKGYPSGLKGEDIPLESRIVTLCDVYDALRSERPYKKPWSMEKTCQLIQDEAGKHFDPELTEVFIQHVEEIEKIRELYPDQTENGESLLETLLHH</sequence>
<dbReference type="Gene3D" id="3.40.50.2300">
    <property type="match status" value="1"/>
</dbReference>
<evidence type="ECO:0000256" key="3">
    <source>
        <dbReference type="SAM" id="Coils"/>
    </source>
</evidence>
<keyword evidence="7" id="KW-1185">Reference proteome</keyword>
<dbReference type="AlphaFoldDB" id="A0A839ITB7"/>
<dbReference type="InterPro" id="IPR052020">
    <property type="entry name" value="Cyclic_di-GMP/3'3'-cGAMP_PDE"/>
</dbReference>
<evidence type="ECO:0000256" key="2">
    <source>
        <dbReference type="PROSITE-ProRule" id="PRU00169"/>
    </source>
</evidence>
<dbReference type="GO" id="GO:0004112">
    <property type="term" value="F:cyclic-nucleotide phosphodiesterase activity"/>
    <property type="evidence" value="ECO:0007669"/>
    <property type="project" value="UniProtKB-ARBA"/>
</dbReference>
<dbReference type="PANTHER" id="PTHR45228:SF1">
    <property type="entry name" value="CYCLIC DI-GMP PHOSPHODIESTERASE TM_0186"/>
    <property type="match status" value="1"/>
</dbReference>
<evidence type="ECO:0000259" key="5">
    <source>
        <dbReference type="PROSITE" id="PS51832"/>
    </source>
</evidence>
<dbReference type="PROSITE" id="PS50110">
    <property type="entry name" value="RESPONSE_REGULATORY"/>
    <property type="match status" value="1"/>
</dbReference>
<accession>A0A839ITB7</accession>
<dbReference type="InterPro" id="IPR003607">
    <property type="entry name" value="HD/PDEase_dom"/>
</dbReference>